<keyword evidence="2" id="KW-1185">Reference proteome</keyword>
<name>A0A6N7Y0Q0_9FIRM</name>
<dbReference type="Proteomes" id="UP000469523">
    <property type="component" value="Unassembled WGS sequence"/>
</dbReference>
<accession>A0A6N7Y0Q0</accession>
<dbReference type="EMBL" id="VUNQ01000024">
    <property type="protein sequence ID" value="MSU02068.1"/>
    <property type="molecule type" value="Genomic_DNA"/>
</dbReference>
<evidence type="ECO:0000313" key="2">
    <source>
        <dbReference type="Proteomes" id="UP000469523"/>
    </source>
</evidence>
<protein>
    <submittedName>
        <fullName evidence="1">Uncharacterized protein</fullName>
    </submittedName>
</protein>
<proteinExistence type="predicted"/>
<evidence type="ECO:0000313" key="1">
    <source>
        <dbReference type="EMBL" id="MSU02068.1"/>
    </source>
</evidence>
<dbReference type="RefSeq" id="WP_154440715.1">
    <property type="nucleotide sequence ID" value="NZ_JAHLPJ010000001.1"/>
</dbReference>
<organism evidence="1 2">
    <name type="scientific">Tissierella pigra</name>
    <dbReference type="NCBI Taxonomy" id="2607614"/>
    <lineage>
        <taxon>Bacteria</taxon>
        <taxon>Bacillati</taxon>
        <taxon>Bacillota</taxon>
        <taxon>Tissierellia</taxon>
        <taxon>Tissierellales</taxon>
        <taxon>Tissierellaceae</taxon>
        <taxon>Tissierella</taxon>
    </lineage>
</organism>
<sequence length="114" mass="13999">MYRIVCESYENYKNDFLPYDSDNYRYKITIPLELIQDLSLYEQEKKHNTLKYQKLENLIYLLKNNINEYPDYKSFLWSLESRGIYGKDYGVISEEEFRELTKIINMFLKLSYWG</sequence>
<gene>
    <name evidence="1" type="ORF">FYJ83_11360</name>
</gene>
<comment type="caution">
    <text evidence="1">The sequence shown here is derived from an EMBL/GenBank/DDBJ whole genome shotgun (WGS) entry which is preliminary data.</text>
</comment>
<dbReference type="AlphaFoldDB" id="A0A6N7Y0Q0"/>
<reference evidence="1 2" key="1">
    <citation type="submission" date="2019-09" db="EMBL/GenBank/DDBJ databases">
        <title>In-depth cultivation of the pig gut microbiome towards novel bacterial diversity and tailored functional studies.</title>
        <authorList>
            <person name="Wylensek D."/>
            <person name="Hitch T.C.A."/>
            <person name="Clavel T."/>
        </authorList>
    </citation>
    <scope>NUCLEOTIDE SEQUENCE [LARGE SCALE GENOMIC DNA]</scope>
    <source>
        <strain evidence="1 2">WCA3-693-APC-4?</strain>
    </source>
</reference>